<dbReference type="GO" id="GO:0005506">
    <property type="term" value="F:iron ion binding"/>
    <property type="evidence" value="ECO:0007669"/>
    <property type="project" value="InterPro"/>
</dbReference>
<feature type="binding site" description="covalent" evidence="21">
    <location>
        <position position="143"/>
    </location>
    <ligand>
        <name>heme c</name>
        <dbReference type="ChEBI" id="CHEBI:61717"/>
        <label>1</label>
    </ligand>
</feature>
<dbReference type="InterPro" id="IPR038414">
    <property type="entry name" value="CcoP_N_sf"/>
</dbReference>
<dbReference type="PROSITE" id="PS51007">
    <property type="entry name" value="CYTC"/>
    <property type="match status" value="2"/>
</dbReference>
<evidence type="ECO:0000256" key="20">
    <source>
        <dbReference type="PIRSR" id="PIRSR000006-1"/>
    </source>
</evidence>
<dbReference type="Proteomes" id="UP000254711">
    <property type="component" value="Unassembled WGS sequence"/>
</dbReference>
<dbReference type="InterPro" id="IPR036909">
    <property type="entry name" value="Cyt_c-like_dom_sf"/>
</dbReference>
<protein>
    <recommendedName>
        <fullName evidence="19">Cbb3-type cytochrome c oxidase subunit</fullName>
    </recommendedName>
</protein>
<comment type="function">
    <text evidence="19">C-type cytochrome. Part of the cbb3-type cytochrome c oxidase complex.</text>
</comment>
<evidence type="ECO:0000256" key="7">
    <source>
        <dbReference type="ARBA" id="ARBA00022617"/>
    </source>
</evidence>
<evidence type="ECO:0000256" key="14">
    <source>
        <dbReference type="ARBA" id="ARBA00022989"/>
    </source>
</evidence>
<evidence type="ECO:0000256" key="3">
    <source>
        <dbReference type="ARBA" id="ARBA00006113"/>
    </source>
</evidence>
<evidence type="ECO:0000256" key="16">
    <source>
        <dbReference type="ARBA" id="ARBA00023004"/>
    </source>
</evidence>
<keyword evidence="25" id="KW-1185">Reference proteome</keyword>
<dbReference type="OrthoDB" id="9811281at2"/>
<dbReference type="EMBL" id="QQSY01000005">
    <property type="protein sequence ID" value="RDI97374.1"/>
    <property type="molecule type" value="Genomic_DNA"/>
</dbReference>
<comment type="subcellular location">
    <subcellularLocation>
        <location evidence="1 19">Cell inner membrane</location>
    </subcellularLocation>
</comment>
<feature type="binding site" description="covalent" evidence="21">
    <location>
        <position position="226"/>
    </location>
    <ligand>
        <name>heme c</name>
        <dbReference type="ChEBI" id="CHEBI:61717"/>
        <label>2</label>
    </ligand>
</feature>
<keyword evidence="12 19" id="KW-0375">Hydrogen ion transport</keyword>
<evidence type="ECO:0000256" key="22">
    <source>
        <dbReference type="SAM" id="Phobius"/>
    </source>
</evidence>
<dbReference type="PANTHER" id="PTHR33751">
    <property type="entry name" value="CBB3-TYPE CYTOCHROME C OXIDASE SUBUNIT FIXP"/>
    <property type="match status" value="1"/>
</dbReference>
<comment type="subunit">
    <text evidence="19">Component of the cbb3-type cytochrome c oxidase.</text>
</comment>
<dbReference type="PIRSF" id="PIRSF000006">
    <property type="entry name" value="Cbb3-Cox_fixP"/>
    <property type="match status" value="1"/>
</dbReference>
<keyword evidence="7 19" id="KW-0349">Heme</keyword>
<dbReference type="InterPro" id="IPR032858">
    <property type="entry name" value="CcoP_N"/>
</dbReference>
<evidence type="ECO:0000256" key="13">
    <source>
        <dbReference type="ARBA" id="ARBA00022982"/>
    </source>
</evidence>
<evidence type="ECO:0000256" key="5">
    <source>
        <dbReference type="ARBA" id="ARBA00022475"/>
    </source>
</evidence>
<keyword evidence="8 19" id="KW-0679">Respiratory chain</keyword>
<feature type="transmembrane region" description="Helical" evidence="22">
    <location>
        <begin position="59"/>
        <end position="78"/>
    </location>
</feature>
<evidence type="ECO:0000256" key="8">
    <source>
        <dbReference type="ARBA" id="ARBA00022660"/>
    </source>
</evidence>
<dbReference type="Pfam" id="PF14715">
    <property type="entry name" value="FixP_N"/>
    <property type="match status" value="1"/>
</dbReference>
<evidence type="ECO:0000256" key="6">
    <source>
        <dbReference type="ARBA" id="ARBA00022519"/>
    </source>
</evidence>
<comment type="cofactor">
    <cofactor evidence="19 21">
        <name>heme c</name>
        <dbReference type="ChEBI" id="CHEBI:61717"/>
    </cofactor>
    <text evidence="19 21">Binds 2 heme C groups per subunit.</text>
</comment>
<evidence type="ECO:0000256" key="18">
    <source>
        <dbReference type="ARBA" id="ARBA00023136"/>
    </source>
</evidence>
<name>A0A370K400_9GAMM</name>
<dbReference type="PRINTS" id="PR00605">
    <property type="entry name" value="CYTCHROMECIC"/>
</dbReference>
<keyword evidence="15 19" id="KW-0560">Oxidoreductase</keyword>
<dbReference type="InterPro" id="IPR008168">
    <property type="entry name" value="Cyt_C_IC"/>
</dbReference>
<evidence type="ECO:0000256" key="11">
    <source>
        <dbReference type="ARBA" id="ARBA00022737"/>
    </source>
</evidence>
<keyword evidence="18 19" id="KW-0472">Membrane</keyword>
<organism evidence="24 25">
    <name type="scientific">Dyella solisilvae</name>
    <dbReference type="NCBI Taxonomy" id="1920168"/>
    <lineage>
        <taxon>Bacteria</taxon>
        <taxon>Pseudomonadati</taxon>
        <taxon>Pseudomonadota</taxon>
        <taxon>Gammaproteobacteria</taxon>
        <taxon>Lysobacterales</taxon>
        <taxon>Rhodanobacteraceae</taxon>
        <taxon>Dyella</taxon>
    </lineage>
</organism>
<evidence type="ECO:0000256" key="17">
    <source>
        <dbReference type="ARBA" id="ARBA00023065"/>
    </source>
</evidence>
<dbReference type="GO" id="GO:0009055">
    <property type="term" value="F:electron transfer activity"/>
    <property type="evidence" value="ECO:0007669"/>
    <property type="project" value="InterPro"/>
</dbReference>
<evidence type="ECO:0000259" key="23">
    <source>
        <dbReference type="PROSITE" id="PS51007"/>
    </source>
</evidence>
<evidence type="ECO:0000256" key="2">
    <source>
        <dbReference type="ARBA" id="ARBA00004673"/>
    </source>
</evidence>
<evidence type="ECO:0000256" key="21">
    <source>
        <dbReference type="PIRSR" id="PIRSR000006-2"/>
    </source>
</evidence>
<dbReference type="GO" id="GO:0005886">
    <property type="term" value="C:plasma membrane"/>
    <property type="evidence" value="ECO:0007669"/>
    <property type="project" value="UniProtKB-SubCell"/>
</dbReference>
<feature type="domain" description="Cytochrome c" evidence="23">
    <location>
        <begin position="214"/>
        <end position="294"/>
    </location>
</feature>
<keyword evidence="13 19" id="KW-0249">Electron transport</keyword>
<dbReference type="NCBIfam" id="TIGR00782">
    <property type="entry name" value="ccoP"/>
    <property type="match status" value="1"/>
</dbReference>
<sequence>MSLFWSLWIMFLIVLNLGITLFLFVWAPRAKIPVQEDGTTGHVWAHGVLREGLQNLPRWWIFMSATMFVIGFIYLALFPGFGRVKGLLGWTSHGELSANVAANNAKLNEMMKRFSLYPIEQLAHDPAAQQLGRRLFLDNCAACHGREAKGNQRLGAPDLTDNDWLYGGDGKAIFTSIHDGRAGVMPPWASLGEENVKNLAQFVLSLSGSPHNEQQAAAAKPLFATCAACHGPEGKGNQALGAPNLTDKIWLHGGTVEDIETTIRGGRQGQMPAWSPRLTDDQIRVLASYVYSLSHPDHVD</sequence>
<keyword evidence="10 19" id="KW-0479">Metal-binding</keyword>
<dbReference type="Pfam" id="PF13442">
    <property type="entry name" value="Cytochrome_CBB3"/>
    <property type="match status" value="2"/>
</dbReference>
<evidence type="ECO:0000256" key="1">
    <source>
        <dbReference type="ARBA" id="ARBA00004533"/>
    </source>
</evidence>
<keyword evidence="11" id="KW-0677">Repeat</keyword>
<evidence type="ECO:0000256" key="12">
    <source>
        <dbReference type="ARBA" id="ARBA00022781"/>
    </source>
</evidence>
<keyword evidence="9 22" id="KW-0812">Transmembrane</keyword>
<gene>
    <name evidence="24" type="primary">ccoP</name>
    <name evidence="24" type="ORF">DVT68_16595</name>
</gene>
<keyword evidence="4 19" id="KW-0813">Transport</keyword>
<feature type="domain" description="Cytochrome c" evidence="23">
    <location>
        <begin position="127"/>
        <end position="207"/>
    </location>
</feature>
<evidence type="ECO:0000256" key="19">
    <source>
        <dbReference type="PIRNR" id="PIRNR000006"/>
    </source>
</evidence>
<dbReference type="GO" id="GO:1902600">
    <property type="term" value="P:proton transmembrane transport"/>
    <property type="evidence" value="ECO:0007669"/>
    <property type="project" value="UniProtKB-KW"/>
</dbReference>
<evidence type="ECO:0000256" key="15">
    <source>
        <dbReference type="ARBA" id="ARBA00023002"/>
    </source>
</evidence>
<dbReference type="InterPro" id="IPR050597">
    <property type="entry name" value="Cytochrome_c_Oxidase_Subunit"/>
</dbReference>
<comment type="pathway">
    <text evidence="2 19">Energy metabolism; oxidative phosphorylation.</text>
</comment>
<evidence type="ECO:0000256" key="10">
    <source>
        <dbReference type="ARBA" id="ARBA00022723"/>
    </source>
</evidence>
<comment type="similarity">
    <text evidence="3 19">Belongs to the CcoP / FixP family.</text>
</comment>
<comment type="caution">
    <text evidence="24">The sequence shown here is derived from an EMBL/GenBank/DDBJ whole genome shotgun (WGS) entry which is preliminary data.</text>
</comment>
<keyword evidence="14 22" id="KW-1133">Transmembrane helix</keyword>
<feature type="binding site" description="axial binding residue" evidence="20">
    <location>
        <position position="271"/>
    </location>
    <ligand>
        <name>heme c</name>
        <dbReference type="ChEBI" id="CHEBI:61717"/>
        <label>1</label>
    </ligand>
    <ligandPart>
        <name>Fe</name>
        <dbReference type="ChEBI" id="CHEBI:18248"/>
    </ligandPart>
</feature>
<keyword evidence="5 19" id="KW-1003">Cell membrane</keyword>
<feature type="binding site" description="covalent" evidence="21">
    <location>
        <position position="140"/>
    </location>
    <ligand>
        <name>heme c</name>
        <dbReference type="ChEBI" id="CHEBI:61717"/>
        <label>1</label>
    </ligand>
</feature>
<accession>A0A370K400</accession>
<dbReference type="UniPathway" id="UPA00705"/>
<dbReference type="AlphaFoldDB" id="A0A370K400"/>
<evidence type="ECO:0000256" key="9">
    <source>
        <dbReference type="ARBA" id="ARBA00022692"/>
    </source>
</evidence>
<feature type="binding site" description="covalent" evidence="21">
    <location>
        <position position="229"/>
    </location>
    <ligand>
        <name>heme c</name>
        <dbReference type="ChEBI" id="CHEBI:61717"/>
        <label>2</label>
    </ligand>
</feature>
<dbReference type="InterPro" id="IPR004678">
    <property type="entry name" value="Cyt_c_oxidase_cbb3_su3"/>
</dbReference>
<keyword evidence="17 19" id="KW-0406">Ion transport</keyword>
<keyword evidence="16 19" id="KW-0408">Iron</keyword>
<feature type="binding site" description="axial binding residue" evidence="20">
    <location>
        <position position="185"/>
    </location>
    <ligand>
        <name>heme c</name>
        <dbReference type="ChEBI" id="CHEBI:61717"/>
        <label>2</label>
    </ligand>
    <ligandPart>
        <name>Fe</name>
        <dbReference type="ChEBI" id="CHEBI:18248"/>
    </ligandPart>
</feature>
<feature type="binding site" description="axial binding residue" evidence="20">
    <location>
        <position position="144"/>
    </location>
    <ligand>
        <name>heme c</name>
        <dbReference type="ChEBI" id="CHEBI:61717"/>
        <label>1</label>
    </ligand>
    <ligandPart>
        <name>Fe</name>
        <dbReference type="ChEBI" id="CHEBI:18248"/>
    </ligandPart>
</feature>
<feature type="binding site" description="axial binding residue" evidence="20">
    <location>
        <position position="230"/>
    </location>
    <ligand>
        <name>heme c</name>
        <dbReference type="ChEBI" id="CHEBI:61717"/>
        <label>2</label>
    </ligand>
    <ligandPart>
        <name>Fe</name>
        <dbReference type="ChEBI" id="CHEBI:18248"/>
    </ligandPart>
</feature>
<evidence type="ECO:0000313" key="25">
    <source>
        <dbReference type="Proteomes" id="UP000254711"/>
    </source>
</evidence>
<dbReference type="SUPFAM" id="SSF46626">
    <property type="entry name" value="Cytochrome c"/>
    <property type="match status" value="2"/>
</dbReference>
<dbReference type="GO" id="GO:0006119">
    <property type="term" value="P:oxidative phosphorylation"/>
    <property type="evidence" value="ECO:0007669"/>
    <property type="project" value="UniProtKB-UniPathway"/>
</dbReference>
<evidence type="ECO:0000256" key="4">
    <source>
        <dbReference type="ARBA" id="ARBA00022448"/>
    </source>
</evidence>
<dbReference type="RefSeq" id="WP_114826220.1">
    <property type="nucleotide sequence ID" value="NZ_QQSY01000005.1"/>
</dbReference>
<dbReference type="Gene3D" id="6.10.280.130">
    <property type="match status" value="1"/>
</dbReference>
<reference evidence="24 25" key="1">
    <citation type="submission" date="2018-07" db="EMBL/GenBank/DDBJ databases">
        <title>Dyella solisilvae sp. nov., isolated from the pine and broad-leaved mixed forest soil.</title>
        <authorList>
            <person name="Gao Z."/>
            <person name="Qiu L."/>
        </authorList>
    </citation>
    <scope>NUCLEOTIDE SEQUENCE [LARGE SCALE GENOMIC DNA]</scope>
    <source>
        <strain evidence="24 25">DHG54</strain>
    </source>
</reference>
<dbReference type="GO" id="GO:0016491">
    <property type="term" value="F:oxidoreductase activity"/>
    <property type="evidence" value="ECO:0007669"/>
    <property type="project" value="UniProtKB-KW"/>
</dbReference>
<proteinExistence type="inferred from homology"/>
<dbReference type="GO" id="GO:0020037">
    <property type="term" value="F:heme binding"/>
    <property type="evidence" value="ECO:0007669"/>
    <property type="project" value="InterPro"/>
</dbReference>
<dbReference type="Gene3D" id="1.10.760.10">
    <property type="entry name" value="Cytochrome c-like domain"/>
    <property type="match status" value="2"/>
</dbReference>
<dbReference type="PANTHER" id="PTHR33751:SF1">
    <property type="entry name" value="CBB3-TYPE CYTOCHROME C OXIDASE SUBUNIT FIXP"/>
    <property type="match status" value="1"/>
</dbReference>
<keyword evidence="6 19" id="KW-0997">Cell inner membrane</keyword>
<feature type="transmembrane region" description="Helical" evidence="22">
    <location>
        <begin position="7"/>
        <end position="27"/>
    </location>
</feature>
<dbReference type="InterPro" id="IPR009056">
    <property type="entry name" value="Cyt_c-like_dom"/>
</dbReference>
<evidence type="ECO:0000313" key="24">
    <source>
        <dbReference type="EMBL" id="RDI97374.1"/>
    </source>
</evidence>